<evidence type="ECO:0000313" key="2">
    <source>
        <dbReference type="Proteomes" id="UP001303046"/>
    </source>
</evidence>
<dbReference type="EMBL" id="JAVFWL010000006">
    <property type="protein sequence ID" value="KAK6764760.1"/>
    <property type="molecule type" value="Genomic_DNA"/>
</dbReference>
<comment type="caution">
    <text evidence="1">The sequence shown here is derived from an EMBL/GenBank/DDBJ whole genome shotgun (WGS) entry which is preliminary data.</text>
</comment>
<dbReference type="Proteomes" id="UP001303046">
    <property type="component" value="Unassembled WGS sequence"/>
</dbReference>
<keyword evidence="2" id="KW-1185">Reference proteome</keyword>
<organism evidence="1 2">
    <name type="scientific">Necator americanus</name>
    <name type="common">Human hookworm</name>
    <dbReference type="NCBI Taxonomy" id="51031"/>
    <lineage>
        <taxon>Eukaryota</taxon>
        <taxon>Metazoa</taxon>
        <taxon>Ecdysozoa</taxon>
        <taxon>Nematoda</taxon>
        <taxon>Chromadorea</taxon>
        <taxon>Rhabditida</taxon>
        <taxon>Rhabditina</taxon>
        <taxon>Rhabditomorpha</taxon>
        <taxon>Strongyloidea</taxon>
        <taxon>Ancylostomatidae</taxon>
        <taxon>Bunostominae</taxon>
        <taxon>Necator</taxon>
    </lineage>
</organism>
<evidence type="ECO:0000313" key="1">
    <source>
        <dbReference type="EMBL" id="KAK6764760.1"/>
    </source>
</evidence>
<proteinExistence type="predicted"/>
<sequence length="206" mass="22618">MTCFATGFDHICCKRWLGTQYANNTNTTSQKVSRNENDKVLECPQNSIGLIDRKGLPVLCNSTKRCSRNAFCHTVGSRSICCERYEFASNALEHSVTPPPALILPSVTIMDLTRSNNSENALKIVESATNYRAEKDDKSERLPPPSLVTCGAPVFPLLIDLLERASVALPFVTIACSAFDVAWYPVAYCSGPTIVVHANGSRFRPT</sequence>
<protein>
    <submittedName>
        <fullName evidence="1">Uncharacterized protein</fullName>
    </submittedName>
</protein>
<name>A0ABR1EQN5_NECAM</name>
<reference evidence="1 2" key="1">
    <citation type="submission" date="2023-08" db="EMBL/GenBank/DDBJ databases">
        <title>A Necator americanus chromosomal reference genome.</title>
        <authorList>
            <person name="Ilik V."/>
            <person name="Petrzelkova K.J."/>
            <person name="Pardy F."/>
            <person name="Fuh T."/>
            <person name="Niatou-Singa F.S."/>
            <person name="Gouil Q."/>
            <person name="Baker L."/>
            <person name="Ritchie M.E."/>
            <person name="Jex A.R."/>
            <person name="Gazzola D."/>
            <person name="Li H."/>
            <person name="Toshio Fujiwara R."/>
            <person name="Zhan B."/>
            <person name="Aroian R.V."/>
            <person name="Pafco B."/>
            <person name="Schwarz E.M."/>
        </authorList>
    </citation>
    <scope>NUCLEOTIDE SEQUENCE [LARGE SCALE GENOMIC DNA]</scope>
    <source>
        <strain evidence="1 2">Aroian</strain>
        <tissue evidence="1">Whole animal</tissue>
    </source>
</reference>
<accession>A0ABR1EQN5</accession>
<gene>
    <name evidence="1" type="primary">Necator_chrX.g25077</name>
    <name evidence="1" type="ORF">RB195_024911</name>
</gene>